<dbReference type="GO" id="GO:0016791">
    <property type="term" value="F:phosphatase activity"/>
    <property type="evidence" value="ECO:0007669"/>
    <property type="project" value="TreeGrafter"/>
</dbReference>
<name>A0A285P5R6_9BACI</name>
<dbReference type="GO" id="GO:0005829">
    <property type="term" value="C:cytosol"/>
    <property type="evidence" value="ECO:0007669"/>
    <property type="project" value="TreeGrafter"/>
</dbReference>
<evidence type="ECO:0000313" key="1">
    <source>
        <dbReference type="EMBL" id="SNZ17065.1"/>
    </source>
</evidence>
<dbReference type="Gene3D" id="3.30.1240.10">
    <property type="match status" value="1"/>
</dbReference>
<keyword evidence="2" id="KW-1185">Reference proteome</keyword>
<dbReference type="NCBIfam" id="TIGR01484">
    <property type="entry name" value="HAD-SF-IIB"/>
    <property type="match status" value="1"/>
</dbReference>
<dbReference type="STRING" id="586416.GZ22_01095"/>
<gene>
    <name evidence="1" type="ORF">SAMN05421503_3121</name>
</gene>
<organism evidence="1 2">
    <name type="scientific">Terribacillus aidingensis</name>
    <dbReference type="NCBI Taxonomy" id="586416"/>
    <lineage>
        <taxon>Bacteria</taxon>
        <taxon>Bacillati</taxon>
        <taxon>Bacillota</taxon>
        <taxon>Bacilli</taxon>
        <taxon>Bacillales</taxon>
        <taxon>Bacillaceae</taxon>
        <taxon>Terribacillus</taxon>
    </lineage>
</organism>
<dbReference type="NCBIfam" id="TIGR00099">
    <property type="entry name" value="Cof-subfamily"/>
    <property type="match status" value="1"/>
</dbReference>
<dbReference type="PROSITE" id="PS01229">
    <property type="entry name" value="COF_2"/>
    <property type="match status" value="1"/>
</dbReference>
<dbReference type="Gene3D" id="3.40.50.1000">
    <property type="entry name" value="HAD superfamily/HAD-like"/>
    <property type="match status" value="1"/>
</dbReference>
<dbReference type="PANTHER" id="PTHR10000">
    <property type="entry name" value="PHOSPHOSERINE PHOSPHATASE"/>
    <property type="match status" value="1"/>
</dbReference>
<dbReference type="AlphaFoldDB" id="A0A285P5R6"/>
<sequence length="298" mass="32995">MSKKMIAIDLDGTLLNTESQIPEENKAAIKRALDADMLVAISTGRATFDVKSLVGNDLDIPIIASNGGTVHDYGYELLNKVTFEKELAKEIAASLIEQDVYFEVYTETELLSPYNGEEKLKAELDKVSSANPDESMEQLWIGAMSQFKQSGIRFVPDIEHIFTEESTIFKILCFSFDLENLAKAYKTVNEDNRIAVTSSGEHIIEILPKKSGKGYAVSMLAEKYNISKEDVYAVGDSPNDISMFEVAGNGVAMENAMTELMEIATHVTKSNDDFGVAYFLDKLIAGEQDELRRVEEGV</sequence>
<dbReference type="InterPro" id="IPR023214">
    <property type="entry name" value="HAD_sf"/>
</dbReference>
<accession>A0A285P5R6</accession>
<dbReference type="InterPro" id="IPR036412">
    <property type="entry name" value="HAD-like_sf"/>
</dbReference>
<dbReference type="Proteomes" id="UP000219356">
    <property type="component" value="Unassembled WGS sequence"/>
</dbReference>
<dbReference type="SUPFAM" id="SSF56784">
    <property type="entry name" value="HAD-like"/>
    <property type="match status" value="1"/>
</dbReference>
<dbReference type="PANTHER" id="PTHR10000:SF55">
    <property type="entry name" value="5-AMINO-6-(5-PHOSPHO-D-RIBITYLAMINO)URACIL PHOSPHATASE YCSE"/>
    <property type="match status" value="1"/>
</dbReference>
<dbReference type="EMBL" id="OBEK01000005">
    <property type="protein sequence ID" value="SNZ17065.1"/>
    <property type="molecule type" value="Genomic_DNA"/>
</dbReference>
<proteinExistence type="predicted"/>
<dbReference type="InterPro" id="IPR006379">
    <property type="entry name" value="HAD-SF_hydro_IIB"/>
</dbReference>
<dbReference type="SFLD" id="SFLDG01140">
    <property type="entry name" value="C2.B:_Phosphomannomutase_and_P"/>
    <property type="match status" value="1"/>
</dbReference>
<dbReference type="Pfam" id="PF08282">
    <property type="entry name" value="Hydrolase_3"/>
    <property type="match status" value="1"/>
</dbReference>
<protein>
    <recommendedName>
        <fullName evidence="3">Cof subfamily of IIB subfamily of haloacid dehalogenase superfamily/HAD-superfamily hydrolase, subfamily IIB</fullName>
    </recommendedName>
</protein>
<dbReference type="InterPro" id="IPR000150">
    <property type="entry name" value="Cof"/>
</dbReference>
<dbReference type="SFLD" id="SFLDS00003">
    <property type="entry name" value="Haloacid_Dehalogenase"/>
    <property type="match status" value="1"/>
</dbReference>
<dbReference type="SFLD" id="SFLDG01144">
    <property type="entry name" value="C2.B.4:_PGP_Like"/>
    <property type="match status" value="1"/>
</dbReference>
<dbReference type="CDD" id="cd07516">
    <property type="entry name" value="HAD_Pase"/>
    <property type="match status" value="1"/>
</dbReference>
<dbReference type="GO" id="GO:0000287">
    <property type="term" value="F:magnesium ion binding"/>
    <property type="evidence" value="ECO:0007669"/>
    <property type="project" value="TreeGrafter"/>
</dbReference>
<evidence type="ECO:0008006" key="3">
    <source>
        <dbReference type="Google" id="ProtNLM"/>
    </source>
</evidence>
<evidence type="ECO:0000313" key="2">
    <source>
        <dbReference type="Proteomes" id="UP000219356"/>
    </source>
</evidence>
<reference evidence="2" key="1">
    <citation type="submission" date="2017-09" db="EMBL/GenBank/DDBJ databases">
        <authorList>
            <person name="Varghese N."/>
            <person name="Submissions S."/>
        </authorList>
    </citation>
    <scope>NUCLEOTIDE SEQUENCE [LARGE SCALE GENOMIC DNA]</scope>
    <source>
        <strain evidence="2">CGMCC 1.8913</strain>
    </source>
</reference>